<name>A0ACC0Z8J2_9ROSI</name>
<evidence type="ECO:0000313" key="1">
    <source>
        <dbReference type="EMBL" id="KAJ0046571.1"/>
    </source>
</evidence>
<dbReference type="Proteomes" id="UP001163603">
    <property type="component" value="Chromosome 3"/>
</dbReference>
<comment type="caution">
    <text evidence="1">The sequence shown here is derived from an EMBL/GenBank/DDBJ whole genome shotgun (WGS) entry which is preliminary data.</text>
</comment>
<keyword evidence="2" id="KW-1185">Reference proteome</keyword>
<protein>
    <submittedName>
        <fullName evidence="1">Uncharacterized protein</fullName>
    </submittedName>
</protein>
<dbReference type="EMBL" id="CM047738">
    <property type="protein sequence ID" value="KAJ0046571.1"/>
    <property type="molecule type" value="Genomic_DNA"/>
</dbReference>
<reference evidence="2" key="1">
    <citation type="journal article" date="2023" name="G3 (Bethesda)">
        <title>Genome assembly and association tests identify interacting loci associated with vigor, precocity, and sex in interspecific pistachio rootstocks.</title>
        <authorList>
            <person name="Palmer W."/>
            <person name="Jacygrad E."/>
            <person name="Sagayaradj S."/>
            <person name="Cavanaugh K."/>
            <person name="Han R."/>
            <person name="Bertier L."/>
            <person name="Beede B."/>
            <person name="Kafkas S."/>
            <person name="Golino D."/>
            <person name="Preece J."/>
            <person name="Michelmore R."/>
        </authorList>
    </citation>
    <scope>NUCLEOTIDE SEQUENCE [LARGE SCALE GENOMIC DNA]</scope>
</reference>
<sequence>MVEFSMAGHDLLFLVLIVVSVGTTVRADSQLSTDYYQSKCPDALSIVQQEVAAAIQNETRMGASLLRLHFHDCFVNGCDASILLDDNATFVGEKTAGANNNSVRGYDVIDKIKAKLEEACPGVVSCADILTIAARDSVVYLGGPSWEVSLGRRDSTNASRDAANSLIPAPSFNLTALISSFSAHGLSLKNLVALSGAHTIGLARCTSFRQHIYNDTDIDSCFANSLQQSCPFSGNDDALENLDLQTPTCFDNLYYQNLLNKTGLLHSDQELYNGNSSTDSLVQTYATNTSVFFEDFSTAMVKMGNIDPLTGSEGEIRTNCRKVN</sequence>
<gene>
    <name evidence="1" type="ORF">Pint_06659</name>
</gene>
<organism evidence="1 2">
    <name type="scientific">Pistacia integerrima</name>
    <dbReference type="NCBI Taxonomy" id="434235"/>
    <lineage>
        <taxon>Eukaryota</taxon>
        <taxon>Viridiplantae</taxon>
        <taxon>Streptophyta</taxon>
        <taxon>Embryophyta</taxon>
        <taxon>Tracheophyta</taxon>
        <taxon>Spermatophyta</taxon>
        <taxon>Magnoliopsida</taxon>
        <taxon>eudicotyledons</taxon>
        <taxon>Gunneridae</taxon>
        <taxon>Pentapetalae</taxon>
        <taxon>rosids</taxon>
        <taxon>malvids</taxon>
        <taxon>Sapindales</taxon>
        <taxon>Anacardiaceae</taxon>
        <taxon>Pistacia</taxon>
    </lineage>
</organism>
<proteinExistence type="predicted"/>
<accession>A0ACC0Z8J2</accession>
<evidence type="ECO:0000313" key="2">
    <source>
        <dbReference type="Proteomes" id="UP001163603"/>
    </source>
</evidence>